<dbReference type="InterPro" id="IPR013087">
    <property type="entry name" value="Znf_C2H2_type"/>
</dbReference>
<accession>V4KYQ2</accession>
<feature type="domain" description="C2H2-type" evidence="8">
    <location>
        <begin position="210"/>
        <end position="237"/>
    </location>
</feature>
<evidence type="ECO:0000259" key="8">
    <source>
        <dbReference type="PROSITE" id="PS50157"/>
    </source>
</evidence>
<keyword evidence="1" id="KW-0479">Metal-binding</keyword>
<dbReference type="STRING" id="72664.V4KYQ2"/>
<proteinExistence type="predicted"/>
<dbReference type="Pfam" id="PF13912">
    <property type="entry name" value="zf-C2H2_6"/>
    <property type="match status" value="2"/>
</dbReference>
<organism evidence="9 10">
    <name type="scientific">Eutrema salsugineum</name>
    <name type="common">Saltwater cress</name>
    <name type="synonym">Sisymbrium salsugineum</name>
    <dbReference type="NCBI Taxonomy" id="72664"/>
    <lineage>
        <taxon>Eukaryota</taxon>
        <taxon>Viridiplantae</taxon>
        <taxon>Streptophyta</taxon>
        <taxon>Embryophyta</taxon>
        <taxon>Tracheophyta</taxon>
        <taxon>Spermatophyta</taxon>
        <taxon>Magnoliopsida</taxon>
        <taxon>eudicotyledons</taxon>
        <taxon>Gunneridae</taxon>
        <taxon>Pentapetalae</taxon>
        <taxon>rosids</taxon>
        <taxon>malvids</taxon>
        <taxon>Brassicales</taxon>
        <taxon>Brassicaceae</taxon>
        <taxon>Eutremeae</taxon>
        <taxon>Eutrema</taxon>
    </lineage>
</organism>
<dbReference type="KEGG" id="eus:EUTSA_v10005658mg"/>
<dbReference type="Proteomes" id="UP000030689">
    <property type="component" value="Unassembled WGS sequence"/>
</dbReference>
<protein>
    <recommendedName>
        <fullName evidence="8">C2H2-type domain-containing protein</fullName>
    </recommendedName>
</protein>
<keyword evidence="2" id="KW-0677">Repeat</keyword>
<keyword evidence="10" id="KW-1185">Reference proteome</keyword>
<evidence type="ECO:0000256" key="7">
    <source>
        <dbReference type="PROSITE-ProRule" id="PRU00042"/>
    </source>
</evidence>
<dbReference type="InterPro" id="IPR036236">
    <property type="entry name" value="Znf_C2H2_sf"/>
</dbReference>
<name>V4KYQ2_EUTSA</name>
<dbReference type="Gene3D" id="3.30.160.60">
    <property type="entry name" value="Classic Zinc Finger"/>
    <property type="match status" value="1"/>
</dbReference>
<evidence type="ECO:0000313" key="9">
    <source>
        <dbReference type="EMBL" id="ESQ32568.1"/>
    </source>
</evidence>
<dbReference type="eggNOG" id="KOG1721">
    <property type="taxonomic scope" value="Eukaryota"/>
</dbReference>
<evidence type="ECO:0000256" key="3">
    <source>
        <dbReference type="ARBA" id="ARBA00022771"/>
    </source>
</evidence>
<evidence type="ECO:0000256" key="5">
    <source>
        <dbReference type="ARBA" id="ARBA00023015"/>
    </source>
</evidence>
<evidence type="ECO:0000256" key="2">
    <source>
        <dbReference type="ARBA" id="ARBA00022737"/>
    </source>
</evidence>
<keyword evidence="3 7" id="KW-0863">Zinc-finger</keyword>
<dbReference type="GO" id="GO:0003700">
    <property type="term" value="F:DNA-binding transcription factor activity"/>
    <property type="evidence" value="ECO:0007669"/>
    <property type="project" value="InterPro"/>
</dbReference>
<evidence type="ECO:0000256" key="1">
    <source>
        <dbReference type="ARBA" id="ARBA00022723"/>
    </source>
</evidence>
<gene>
    <name evidence="9" type="ORF">EUTSA_v10005658mg</name>
</gene>
<dbReference type="PROSITE" id="PS50157">
    <property type="entry name" value="ZINC_FINGER_C2H2_2"/>
    <property type="match status" value="2"/>
</dbReference>
<evidence type="ECO:0000256" key="4">
    <source>
        <dbReference type="ARBA" id="ARBA00022833"/>
    </source>
</evidence>
<dbReference type="GO" id="GO:0005634">
    <property type="term" value="C:nucleus"/>
    <property type="evidence" value="ECO:0007669"/>
    <property type="project" value="TreeGrafter"/>
</dbReference>
<dbReference type="PANTHER" id="PTHR45988:SF87">
    <property type="entry name" value="C2H2 AND C2HC ZINC FINGERS SUPERFAMILY PROTEIN"/>
    <property type="match status" value="1"/>
</dbReference>
<reference evidence="9 10" key="1">
    <citation type="journal article" date="2013" name="Front. Plant Sci.">
        <title>The Reference Genome of the Halophytic Plant Eutrema salsugineum.</title>
        <authorList>
            <person name="Yang R."/>
            <person name="Jarvis D.E."/>
            <person name="Chen H."/>
            <person name="Beilstein M.A."/>
            <person name="Grimwood J."/>
            <person name="Jenkins J."/>
            <person name="Shu S."/>
            <person name="Prochnik S."/>
            <person name="Xin M."/>
            <person name="Ma C."/>
            <person name="Schmutz J."/>
            <person name="Wing R.A."/>
            <person name="Mitchell-Olds T."/>
            <person name="Schumaker K.S."/>
            <person name="Wang X."/>
        </authorList>
    </citation>
    <scope>NUCLEOTIDE SEQUENCE [LARGE SCALE GENOMIC DNA]</scope>
</reference>
<keyword evidence="5" id="KW-0805">Transcription regulation</keyword>
<feature type="domain" description="C2H2-type" evidence="8">
    <location>
        <begin position="98"/>
        <end position="125"/>
    </location>
</feature>
<dbReference type="Gramene" id="ESQ32568">
    <property type="protein sequence ID" value="ESQ32568"/>
    <property type="gene ID" value="EUTSA_v10005658mg"/>
</dbReference>
<dbReference type="PANTHER" id="PTHR45988">
    <property type="entry name" value="C2H2 TYPE ZINC FINGER TRANSCRIPTION FACTOR FAMILY-RELATED"/>
    <property type="match status" value="1"/>
</dbReference>
<dbReference type="PROSITE" id="PS00028">
    <property type="entry name" value="ZINC_FINGER_C2H2_1"/>
    <property type="match status" value="1"/>
</dbReference>
<dbReference type="EMBL" id="KI517748">
    <property type="protein sequence ID" value="ESQ32568.1"/>
    <property type="molecule type" value="Genomic_DNA"/>
</dbReference>
<dbReference type="SUPFAM" id="SSF57667">
    <property type="entry name" value="beta-beta-alpha zinc fingers"/>
    <property type="match status" value="1"/>
</dbReference>
<keyword evidence="6" id="KW-0804">Transcription</keyword>
<dbReference type="AlphaFoldDB" id="V4KYQ2"/>
<sequence>MTEFERREMNEAAMSLVMFSERVAVLRSLSPGDVSMDLELEPMQEKIIHCVESKQVSSEVFSHSGFEKSSTCSDVVAQTLPSTPRIKSQIKRESNSSYRCKICGKSFERSQALGGHQTLHRSIKGQLALKKDDFEGGNSLSLLTDSGAKQVVPKLSCFEEHSVLSKQEFSELFSHSAFGKSGTGSDVVAQSLPSLLTSNLQKKRQSNSSYKCKTCSKRFWCSQALGGRKTLHRSKRQLACKKKDLRVGNSLNDSSEAKKIVSKLSNFEVSEGVD</sequence>
<evidence type="ECO:0000313" key="10">
    <source>
        <dbReference type="Proteomes" id="UP000030689"/>
    </source>
</evidence>
<keyword evidence="4" id="KW-0862">Zinc</keyword>
<dbReference type="GO" id="GO:0008270">
    <property type="term" value="F:zinc ion binding"/>
    <property type="evidence" value="ECO:0007669"/>
    <property type="project" value="UniProtKB-KW"/>
</dbReference>
<dbReference type="OMA" id="DHEMNEA"/>
<dbReference type="InterPro" id="IPR044653">
    <property type="entry name" value="AZF1/2/3-like"/>
</dbReference>
<evidence type="ECO:0000256" key="6">
    <source>
        <dbReference type="ARBA" id="ARBA00023163"/>
    </source>
</evidence>
<dbReference type="GO" id="GO:0000976">
    <property type="term" value="F:transcription cis-regulatory region binding"/>
    <property type="evidence" value="ECO:0007669"/>
    <property type="project" value="TreeGrafter"/>
</dbReference>